<accession>A0AAV0QSQ4</accession>
<gene>
    <name evidence="1" type="ORF">LITE_LOCUS44791</name>
</gene>
<dbReference type="Proteomes" id="UP001154282">
    <property type="component" value="Unassembled WGS sequence"/>
</dbReference>
<evidence type="ECO:0000313" key="2">
    <source>
        <dbReference type="Proteomes" id="UP001154282"/>
    </source>
</evidence>
<comment type="caution">
    <text evidence="1">The sequence shown here is derived from an EMBL/GenBank/DDBJ whole genome shotgun (WGS) entry which is preliminary data.</text>
</comment>
<reference evidence="1" key="1">
    <citation type="submission" date="2022-08" db="EMBL/GenBank/DDBJ databases">
        <authorList>
            <person name="Gutierrez-Valencia J."/>
        </authorList>
    </citation>
    <scope>NUCLEOTIDE SEQUENCE</scope>
</reference>
<keyword evidence="2" id="KW-1185">Reference proteome</keyword>
<name>A0AAV0QSQ4_9ROSI</name>
<dbReference type="EMBL" id="CAMGYJ010000010">
    <property type="protein sequence ID" value="CAI0548492.1"/>
    <property type="molecule type" value="Genomic_DNA"/>
</dbReference>
<sequence>MCSRHLRWELLVCSVGFGRLGGLCCSHWRQMEKLV</sequence>
<evidence type="ECO:0000313" key="1">
    <source>
        <dbReference type="EMBL" id="CAI0548492.1"/>
    </source>
</evidence>
<dbReference type="AlphaFoldDB" id="A0AAV0QSQ4"/>
<proteinExistence type="predicted"/>
<protein>
    <submittedName>
        <fullName evidence="1">Uncharacterized protein</fullName>
    </submittedName>
</protein>
<organism evidence="1 2">
    <name type="scientific">Linum tenue</name>
    <dbReference type="NCBI Taxonomy" id="586396"/>
    <lineage>
        <taxon>Eukaryota</taxon>
        <taxon>Viridiplantae</taxon>
        <taxon>Streptophyta</taxon>
        <taxon>Embryophyta</taxon>
        <taxon>Tracheophyta</taxon>
        <taxon>Spermatophyta</taxon>
        <taxon>Magnoliopsida</taxon>
        <taxon>eudicotyledons</taxon>
        <taxon>Gunneridae</taxon>
        <taxon>Pentapetalae</taxon>
        <taxon>rosids</taxon>
        <taxon>fabids</taxon>
        <taxon>Malpighiales</taxon>
        <taxon>Linaceae</taxon>
        <taxon>Linum</taxon>
    </lineage>
</organism>